<keyword evidence="3 6" id="KW-0238">DNA-binding</keyword>
<dbReference type="Pfam" id="PF03466">
    <property type="entry name" value="LysR_substrate"/>
    <property type="match status" value="1"/>
</dbReference>
<dbReference type="Gene3D" id="1.10.10.10">
    <property type="entry name" value="Winged helix-like DNA-binding domain superfamily/Winged helix DNA-binding domain"/>
    <property type="match status" value="1"/>
</dbReference>
<reference evidence="6 7" key="1">
    <citation type="submission" date="2018-06" db="EMBL/GenBank/DDBJ databases">
        <title>Genomic Encyclopedia of Type Strains, Phase III (KMG-III): the genomes of soil and plant-associated and newly described type strains.</title>
        <authorList>
            <person name="Whitman W."/>
        </authorList>
    </citation>
    <scope>NUCLEOTIDE SEQUENCE [LARGE SCALE GENOMIC DNA]</scope>
    <source>
        <strain evidence="6 7">CECT 7730</strain>
    </source>
</reference>
<evidence type="ECO:0000256" key="3">
    <source>
        <dbReference type="ARBA" id="ARBA00023125"/>
    </source>
</evidence>
<dbReference type="InterPro" id="IPR036388">
    <property type="entry name" value="WH-like_DNA-bd_sf"/>
</dbReference>
<protein>
    <submittedName>
        <fullName evidence="6">DNA-binding transcriptional LysR family regulator</fullName>
    </submittedName>
</protein>
<dbReference type="PROSITE" id="PS50931">
    <property type="entry name" value="HTH_LYSR"/>
    <property type="match status" value="1"/>
</dbReference>
<sequence length="288" mass="32776">MERSFLRKSGVSLEQLRCFVCVYETLNITGAAQRLAKTQSAVTITLQKFEETIGVEVFNRRLGKNLVRADGAENIYIKAVDILKRVNSLHLPTDRVIRVGIPDDLSTNKMLQINSYFNEFYNDSTVSLIVDKNENHARNYVNGNLDFYLHKKLKVNSESSEVNGGRYLYTSKLIWVNNKRVNLELLEYLPLVSFHEGCIPSVCLEHALAMLKIPYKIAYKSFSWYQNIEAIKSGLGVGIILDTMYDDELTILGAKEGFPMLWDIDIYLIGQQDISTNELADGLKIIFS</sequence>
<evidence type="ECO:0000313" key="6">
    <source>
        <dbReference type="EMBL" id="PYF82304.1"/>
    </source>
</evidence>
<dbReference type="Proteomes" id="UP000247551">
    <property type="component" value="Unassembled WGS sequence"/>
</dbReference>
<dbReference type="GO" id="GO:0003700">
    <property type="term" value="F:DNA-binding transcription factor activity"/>
    <property type="evidence" value="ECO:0007669"/>
    <property type="project" value="InterPro"/>
</dbReference>
<proteinExistence type="inferred from homology"/>
<dbReference type="RefSeq" id="WP_181417013.1">
    <property type="nucleotide sequence ID" value="NZ_QKLW01000003.1"/>
</dbReference>
<name>A0A318V109_9GAMM</name>
<dbReference type="PANTHER" id="PTHR30579:SF7">
    <property type="entry name" value="HTH-TYPE TRANSCRIPTIONAL REGULATOR LRHA-RELATED"/>
    <property type="match status" value="1"/>
</dbReference>
<dbReference type="GO" id="GO:0003677">
    <property type="term" value="F:DNA binding"/>
    <property type="evidence" value="ECO:0007669"/>
    <property type="project" value="UniProtKB-KW"/>
</dbReference>
<dbReference type="Gene3D" id="3.40.190.10">
    <property type="entry name" value="Periplasmic binding protein-like II"/>
    <property type="match status" value="2"/>
</dbReference>
<evidence type="ECO:0000256" key="4">
    <source>
        <dbReference type="ARBA" id="ARBA00023163"/>
    </source>
</evidence>
<evidence type="ECO:0000256" key="1">
    <source>
        <dbReference type="ARBA" id="ARBA00009437"/>
    </source>
</evidence>
<dbReference type="Pfam" id="PF00126">
    <property type="entry name" value="HTH_1"/>
    <property type="match status" value="1"/>
</dbReference>
<keyword evidence="7" id="KW-1185">Reference proteome</keyword>
<dbReference type="InterPro" id="IPR005119">
    <property type="entry name" value="LysR_subst-bd"/>
</dbReference>
<dbReference type="AlphaFoldDB" id="A0A318V109"/>
<dbReference type="InterPro" id="IPR050176">
    <property type="entry name" value="LTTR"/>
</dbReference>
<dbReference type="EMBL" id="QKLW01000003">
    <property type="protein sequence ID" value="PYF82304.1"/>
    <property type="molecule type" value="Genomic_DNA"/>
</dbReference>
<comment type="caution">
    <text evidence="6">The sequence shown here is derived from an EMBL/GenBank/DDBJ whole genome shotgun (WGS) entry which is preliminary data.</text>
</comment>
<dbReference type="InterPro" id="IPR000847">
    <property type="entry name" value="LysR_HTH_N"/>
</dbReference>
<gene>
    <name evidence="6" type="ORF">DFP75_103130</name>
</gene>
<comment type="similarity">
    <text evidence="1">Belongs to the LysR transcriptional regulatory family.</text>
</comment>
<keyword evidence="4" id="KW-0804">Transcription</keyword>
<dbReference type="PANTHER" id="PTHR30579">
    <property type="entry name" value="TRANSCRIPTIONAL REGULATOR"/>
    <property type="match status" value="1"/>
</dbReference>
<keyword evidence="2" id="KW-0805">Transcription regulation</keyword>
<feature type="domain" description="HTH lysR-type" evidence="5">
    <location>
        <begin position="11"/>
        <end position="61"/>
    </location>
</feature>
<dbReference type="SUPFAM" id="SSF53850">
    <property type="entry name" value="Periplasmic binding protein-like II"/>
    <property type="match status" value="1"/>
</dbReference>
<evidence type="ECO:0000259" key="5">
    <source>
        <dbReference type="PROSITE" id="PS50931"/>
    </source>
</evidence>
<evidence type="ECO:0000256" key="2">
    <source>
        <dbReference type="ARBA" id="ARBA00023015"/>
    </source>
</evidence>
<organism evidence="6 7">
    <name type="scientific">Marinomonas alcarazii</name>
    <dbReference type="NCBI Taxonomy" id="491949"/>
    <lineage>
        <taxon>Bacteria</taxon>
        <taxon>Pseudomonadati</taxon>
        <taxon>Pseudomonadota</taxon>
        <taxon>Gammaproteobacteria</taxon>
        <taxon>Oceanospirillales</taxon>
        <taxon>Oceanospirillaceae</taxon>
        <taxon>Marinomonas</taxon>
    </lineage>
</organism>
<dbReference type="InterPro" id="IPR036390">
    <property type="entry name" value="WH_DNA-bd_sf"/>
</dbReference>
<dbReference type="SUPFAM" id="SSF46785">
    <property type="entry name" value="Winged helix' DNA-binding domain"/>
    <property type="match status" value="1"/>
</dbReference>
<evidence type="ECO:0000313" key="7">
    <source>
        <dbReference type="Proteomes" id="UP000247551"/>
    </source>
</evidence>
<accession>A0A318V109</accession>